<feature type="signal peptide" evidence="1">
    <location>
        <begin position="1"/>
        <end position="21"/>
    </location>
</feature>
<feature type="chain" id="PRO_5045572904" evidence="1">
    <location>
        <begin position="22"/>
        <end position="137"/>
    </location>
</feature>
<dbReference type="Proteomes" id="UP001589870">
    <property type="component" value="Unassembled WGS sequence"/>
</dbReference>
<dbReference type="PROSITE" id="PS51257">
    <property type="entry name" value="PROKAR_LIPOPROTEIN"/>
    <property type="match status" value="1"/>
</dbReference>
<dbReference type="RefSeq" id="WP_394301471.1">
    <property type="nucleotide sequence ID" value="NZ_JBHMQT010000032.1"/>
</dbReference>
<evidence type="ECO:0000313" key="2">
    <source>
        <dbReference type="EMBL" id="MFC0863314.1"/>
    </source>
</evidence>
<gene>
    <name evidence="2" type="ORF">ACFHYQ_13520</name>
</gene>
<comment type="caution">
    <text evidence="2">The sequence shown here is derived from an EMBL/GenBank/DDBJ whole genome shotgun (WGS) entry which is preliminary data.</text>
</comment>
<reference evidence="2 3" key="1">
    <citation type="submission" date="2024-09" db="EMBL/GenBank/DDBJ databases">
        <authorList>
            <person name="Sun Q."/>
            <person name="Mori K."/>
        </authorList>
    </citation>
    <scope>NUCLEOTIDE SEQUENCE [LARGE SCALE GENOMIC DNA]</scope>
    <source>
        <strain evidence="2 3">TBRC 1851</strain>
    </source>
</reference>
<name>A0ABV6U4B8_9ACTN</name>
<evidence type="ECO:0000313" key="3">
    <source>
        <dbReference type="Proteomes" id="UP001589870"/>
    </source>
</evidence>
<protein>
    <submittedName>
        <fullName evidence="2">Uncharacterized protein</fullName>
    </submittedName>
</protein>
<organism evidence="2 3">
    <name type="scientific">Sphaerimonospora cavernae</name>
    <dbReference type="NCBI Taxonomy" id="1740611"/>
    <lineage>
        <taxon>Bacteria</taxon>
        <taxon>Bacillati</taxon>
        <taxon>Actinomycetota</taxon>
        <taxon>Actinomycetes</taxon>
        <taxon>Streptosporangiales</taxon>
        <taxon>Streptosporangiaceae</taxon>
        <taxon>Sphaerimonospora</taxon>
    </lineage>
</organism>
<keyword evidence="1" id="KW-0732">Signal</keyword>
<proteinExistence type="predicted"/>
<dbReference type="EMBL" id="JBHMQT010000032">
    <property type="protein sequence ID" value="MFC0863314.1"/>
    <property type="molecule type" value="Genomic_DNA"/>
</dbReference>
<evidence type="ECO:0000256" key="1">
    <source>
        <dbReference type="SAM" id="SignalP"/>
    </source>
</evidence>
<sequence>MKYVRFIPAVLALALVTGCSGQVTPQSLIKELQDAGYSCESGDPSPMGGGDSIVARCGNAWANVYHNQDELLKYGLMPKDLQQAYKARGGSAFKSQWTMTEDLSYPFWEIRCLDQGCAEAASTLTSVRSFNGTLDAP</sequence>
<accession>A0ABV6U4B8</accession>
<keyword evidence="3" id="KW-1185">Reference proteome</keyword>